<feature type="transmembrane region" description="Helical" evidence="1">
    <location>
        <begin position="16"/>
        <end position="40"/>
    </location>
</feature>
<keyword evidence="1" id="KW-0812">Transmembrane</keyword>
<dbReference type="InterPro" id="IPR021986">
    <property type="entry name" value="Spherulin4"/>
</dbReference>
<keyword evidence="3" id="KW-1185">Reference proteome</keyword>
<name>A0A2P7ZUU7_9PEZI</name>
<evidence type="ECO:0000313" key="2">
    <source>
        <dbReference type="EMBL" id="PSK51988.1"/>
    </source>
</evidence>
<dbReference type="Proteomes" id="UP000243723">
    <property type="component" value="Unassembled WGS sequence"/>
</dbReference>
<protein>
    <recommendedName>
        <fullName evidence="4">Spherulin-4</fullName>
    </recommendedName>
</protein>
<gene>
    <name evidence="2" type="ORF">B9Z65_3255</name>
</gene>
<evidence type="ECO:0000313" key="3">
    <source>
        <dbReference type="Proteomes" id="UP000243723"/>
    </source>
</evidence>
<organism evidence="2 3">
    <name type="scientific">Elsinoe australis</name>
    <dbReference type="NCBI Taxonomy" id="40998"/>
    <lineage>
        <taxon>Eukaryota</taxon>
        <taxon>Fungi</taxon>
        <taxon>Dikarya</taxon>
        <taxon>Ascomycota</taxon>
        <taxon>Pezizomycotina</taxon>
        <taxon>Dothideomycetes</taxon>
        <taxon>Dothideomycetidae</taxon>
        <taxon>Myriangiales</taxon>
        <taxon>Elsinoaceae</taxon>
        <taxon>Elsinoe</taxon>
    </lineage>
</organism>
<evidence type="ECO:0008006" key="4">
    <source>
        <dbReference type="Google" id="ProtNLM"/>
    </source>
</evidence>
<proteinExistence type="predicted"/>
<dbReference type="OrthoDB" id="5342184at2759"/>
<accession>A0A2P7ZUU7</accession>
<dbReference type="PANTHER" id="PTHR35040">
    <property type="match status" value="1"/>
</dbReference>
<keyword evidence="1" id="KW-0472">Membrane</keyword>
<dbReference type="AlphaFoldDB" id="A0A2P7ZUU7"/>
<sequence>MKSAGGAHMKQPRRKWFWPVIFAATIIVLVVVIVPCAVILTRRNKSNGLASSILFPLYVFPHNSSTWDPLYTAASSNPQLNFTVVVNPGNGPGNESIPDTGYRTAIEKLHTYANIEIVGYVHTSWTSRNISLVLDDIATYSGWTANDPDLVISGIFFDETPTVYSSAASEYLESINAAVKSSSGIRSPKTVIHNPGAVPDAGLNSDTTDITIAFESSLDDYQTKQSALTSLPLPRSRYSSLVHSAASSSDMKDLVDRMSRHSAYLFVTDLSTDYYQAFGSDWSDFVNAVPT</sequence>
<dbReference type="EMBL" id="NHZQ01000121">
    <property type="protein sequence ID" value="PSK51988.1"/>
    <property type="molecule type" value="Genomic_DNA"/>
</dbReference>
<dbReference type="PANTHER" id="PTHR35040:SF9">
    <property type="entry name" value="4-LIKE CELL SURFACE PROTEIN, PUTATIVE (AFU_ORTHOLOGUE AFUA_4G14080)-RELATED"/>
    <property type="match status" value="1"/>
</dbReference>
<keyword evidence="1" id="KW-1133">Transmembrane helix</keyword>
<evidence type="ECO:0000256" key="1">
    <source>
        <dbReference type="SAM" id="Phobius"/>
    </source>
</evidence>
<comment type="caution">
    <text evidence="2">The sequence shown here is derived from an EMBL/GenBank/DDBJ whole genome shotgun (WGS) entry which is preliminary data.</text>
</comment>
<reference evidence="2 3" key="1">
    <citation type="submission" date="2017-05" db="EMBL/GenBank/DDBJ databases">
        <title>Draft genome sequence of Elsinoe australis.</title>
        <authorList>
            <person name="Cheng Q."/>
        </authorList>
    </citation>
    <scope>NUCLEOTIDE SEQUENCE [LARGE SCALE GENOMIC DNA]</scope>
    <source>
        <strain evidence="2 3">NL1</strain>
    </source>
</reference>
<dbReference type="Pfam" id="PF12138">
    <property type="entry name" value="Spherulin4"/>
    <property type="match status" value="1"/>
</dbReference>